<comment type="caution">
    <text evidence="1">The sequence shown here is derived from an EMBL/GenBank/DDBJ whole genome shotgun (WGS) entry which is preliminary data.</text>
</comment>
<dbReference type="EMBL" id="BMLT01000021">
    <property type="protein sequence ID" value="GGO89190.1"/>
    <property type="molecule type" value="Genomic_DNA"/>
</dbReference>
<gene>
    <name evidence="1" type="ORF">GCM10011348_46360</name>
</gene>
<keyword evidence="2" id="KW-1185">Reference proteome</keyword>
<reference evidence="1 2" key="1">
    <citation type="journal article" date="2014" name="Int. J. Syst. Evol. Microbiol.">
        <title>Complete genome sequence of Corynebacterium casei LMG S-19264T (=DSM 44701T), isolated from a smear-ripened cheese.</title>
        <authorList>
            <consortium name="US DOE Joint Genome Institute (JGI-PGF)"/>
            <person name="Walter F."/>
            <person name="Albersmeier A."/>
            <person name="Kalinowski J."/>
            <person name="Ruckert C."/>
        </authorList>
    </citation>
    <scope>NUCLEOTIDE SEQUENCE [LARGE SCALE GENOMIC DNA]</scope>
    <source>
        <strain evidence="1 2">CGMCC 1.7286</strain>
    </source>
</reference>
<organism evidence="1 2">
    <name type="scientific">Marinobacterium nitratireducens</name>
    <dbReference type="NCBI Taxonomy" id="518897"/>
    <lineage>
        <taxon>Bacteria</taxon>
        <taxon>Pseudomonadati</taxon>
        <taxon>Pseudomonadota</taxon>
        <taxon>Gammaproteobacteria</taxon>
        <taxon>Oceanospirillales</taxon>
        <taxon>Oceanospirillaceae</taxon>
        <taxon>Marinobacterium</taxon>
    </lineage>
</organism>
<evidence type="ECO:0000313" key="1">
    <source>
        <dbReference type="EMBL" id="GGO89190.1"/>
    </source>
</evidence>
<dbReference type="AlphaFoldDB" id="A0A917ZRX8"/>
<accession>A0A917ZRX8</accession>
<dbReference type="Proteomes" id="UP000599578">
    <property type="component" value="Unassembled WGS sequence"/>
</dbReference>
<dbReference type="RefSeq" id="WP_188863023.1">
    <property type="nucleotide sequence ID" value="NZ_BMLT01000021.1"/>
</dbReference>
<proteinExistence type="predicted"/>
<sequence>MIHYHGTPIGGTRQDAARFLMGRHALVSFYRPDDMAAVLECCQSFVMDNGAFSHWRAGKGEIDFDAYVAWTLEYHRHPAFDWCLIPDKIDGTEKENADLVRRWQGLMNKPKGVPVWHLHESLDWLEWLVDRFEWVALGSSGQWATPGTPDWWQRMATAMRVICDDQGRPRCKLHGLRMLDPEVFTRLPLSSADSTNAAVNCGSLSRFGSYKPPTAGQRAEVIAARIEQHNSASIWCGHQQNSLTI</sequence>
<evidence type="ECO:0000313" key="2">
    <source>
        <dbReference type="Proteomes" id="UP000599578"/>
    </source>
</evidence>
<protein>
    <submittedName>
        <fullName evidence="1">Uncharacterized protein</fullName>
    </submittedName>
</protein>
<name>A0A917ZRX8_9GAMM</name>